<name>A0A2A5AP26_9GAMM</name>
<keyword evidence="1" id="KW-0472">Membrane</keyword>
<organism evidence="2 3">
    <name type="scientific">SAR86 cluster bacterium</name>
    <dbReference type="NCBI Taxonomy" id="2030880"/>
    <lineage>
        <taxon>Bacteria</taxon>
        <taxon>Pseudomonadati</taxon>
        <taxon>Pseudomonadota</taxon>
        <taxon>Gammaproteobacteria</taxon>
        <taxon>SAR86 cluster</taxon>
    </lineage>
</organism>
<proteinExistence type="predicted"/>
<evidence type="ECO:0000256" key="1">
    <source>
        <dbReference type="SAM" id="Phobius"/>
    </source>
</evidence>
<dbReference type="Proteomes" id="UP000218327">
    <property type="component" value="Unassembled WGS sequence"/>
</dbReference>
<sequence>MFVALFAAHLSACGYLAYLWGDLRDRNAFHLIVLYAFLSYYIFWAFPEKAEYVFGGVHLVFSVVFLLYSTKYVGTYLGLLFGTLVAVDVVMMVNGYSAIYPHLKGVASHLMMFAVWKGAGSERIYRPVLGDPFVSDRGRGVSGFLFAWKVRKETPKSKAG</sequence>
<keyword evidence="1" id="KW-0812">Transmembrane</keyword>
<accession>A0A2A5AP26</accession>
<feature type="transmembrane region" description="Helical" evidence="1">
    <location>
        <begin position="28"/>
        <end position="46"/>
    </location>
</feature>
<dbReference type="AlphaFoldDB" id="A0A2A5AP26"/>
<protein>
    <submittedName>
        <fullName evidence="2">Uncharacterized protein</fullName>
    </submittedName>
</protein>
<feature type="transmembrane region" description="Helical" evidence="1">
    <location>
        <begin position="6"/>
        <end position="21"/>
    </location>
</feature>
<comment type="caution">
    <text evidence="2">The sequence shown here is derived from an EMBL/GenBank/DDBJ whole genome shotgun (WGS) entry which is preliminary data.</text>
</comment>
<dbReference type="EMBL" id="NVVJ01000076">
    <property type="protein sequence ID" value="PCJ20870.1"/>
    <property type="molecule type" value="Genomic_DNA"/>
</dbReference>
<reference evidence="3" key="1">
    <citation type="submission" date="2017-08" db="EMBL/GenBank/DDBJ databases">
        <title>A dynamic microbial community with high functional redundancy inhabits the cold, oxic subseafloor aquifer.</title>
        <authorList>
            <person name="Tully B.J."/>
            <person name="Wheat C.G."/>
            <person name="Glazer B.T."/>
            <person name="Huber J.A."/>
        </authorList>
    </citation>
    <scope>NUCLEOTIDE SEQUENCE [LARGE SCALE GENOMIC DNA]</scope>
</reference>
<evidence type="ECO:0000313" key="2">
    <source>
        <dbReference type="EMBL" id="PCJ20870.1"/>
    </source>
</evidence>
<gene>
    <name evidence="2" type="ORF">COA96_15600</name>
</gene>
<keyword evidence="1" id="KW-1133">Transmembrane helix</keyword>
<feature type="transmembrane region" description="Helical" evidence="1">
    <location>
        <begin position="52"/>
        <end position="69"/>
    </location>
</feature>
<evidence type="ECO:0000313" key="3">
    <source>
        <dbReference type="Proteomes" id="UP000218327"/>
    </source>
</evidence>
<feature type="transmembrane region" description="Helical" evidence="1">
    <location>
        <begin position="76"/>
        <end position="93"/>
    </location>
</feature>